<dbReference type="EC" id="2.1.1.-" evidence="8"/>
<feature type="domain" description="SET" evidence="7">
    <location>
        <begin position="28"/>
        <end position="138"/>
    </location>
</feature>
<reference evidence="8 9" key="1">
    <citation type="submission" date="2024-08" db="EMBL/GenBank/DDBJ databases">
        <authorList>
            <person name="Lu H."/>
        </authorList>
    </citation>
    <scope>NUCLEOTIDE SEQUENCE [LARGE SCALE GENOMIC DNA]</scope>
    <source>
        <strain evidence="8 9">BYS180W</strain>
    </source>
</reference>
<accession>A0ABW7FVL0</accession>
<dbReference type="GO" id="GO:0032259">
    <property type="term" value="P:methylation"/>
    <property type="evidence" value="ECO:0007669"/>
    <property type="project" value="UniProtKB-KW"/>
</dbReference>
<evidence type="ECO:0000313" key="9">
    <source>
        <dbReference type="Proteomes" id="UP001606099"/>
    </source>
</evidence>
<dbReference type="InterPro" id="IPR001214">
    <property type="entry name" value="SET_dom"/>
</dbReference>
<dbReference type="SUPFAM" id="SSF82199">
    <property type="entry name" value="SET domain"/>
    <property type="match status" value="1"/>
</dbReference>
<sequence>MPRLHTLAGAAAPDAAPSAKPSGPQPAERVALRVGPSAIDGQGVFADEAIAVRQKIGEMRGQTISVSEARRRVRQLARIHIVEISARTAIDASDSDSLLRFVNHSCAPNAVLHIRQGRAEFFALRDIASGEEITCNYGQSHHAGRLRCSCGAAQCVGRL</sequence>
<organism evidence="8 9">
    <name type="scientific">Roseateles rivi</name>
    <dbReference type="NCBI Taxonomy" id="3299028"/>
    <lineage>
        <taxon>Bacteria</taxon>
        <taxon>Pseudomonadati</taxon>
        <taxon>Pseudomonadota</taxon>
        <taxon>Betaproteobacteria</taxon>
        <taxon>Burkholderiales</taxon>
        <taxon>Sphaerotilaceae</taxon>
        <taxon>Roseateles</taxon>
    </lineage>
</organism>
<evidence type="ECO:0000313" key="8">
    <source>
        <dbReference type="EMBL" id="MFG6448364.1"/>
    </source>
</evidence>
<dbReference type="InterPro" id="IPR050777">
    <property type="entry name" value="SET2_Histone-Lys_MeTrsfase"/>
</dbReference>
<keyword evidence="5" id="KW-0949">S-adenosyl-L-methionine</keyword>
<comment type="caution">
    <text evidence="8">The sequence shown here is derived from an EMBL/GenBank/DDBJ whole genome shotgun (WGS) entry which is preliminary data.</text>
</comment>
<comment type="subcellular location">
    <subcellularLocation>
        <location evidence="1">Chromosome</location>
    </subcellularLocation>
</comment>
<evidence type="ECO:0000256" key="2">
    <source>
        <dbReference type="ARBA" id="ARBA00022454"/>
    </source>
</evidence>
<keyword evidence="3 8" id="KW-0489">Methyltransferase</keyword>
<gene>
    <name evidence="8" type="ORF">ACG0Z6_08915</name>
</gene>
<evidence type="ECO:0000256" key="5">
    <source>
        <dbReference type="ARBA" id="ARBA00022691"/>
    </source>
</evidence>
<dbReference type="PROSITE" id="PS50280">
    <property type="entry name" value="SET"/>
    <property type="match status" value="1"/>
</dbReference>
<dbReference type="Pfam" id="PF00856">
    <property type="entry name" value="SET"/>
    <property type="match status" value="1"/>
</dbReference>
<dbReference type="RefSeq" id="WP_394460523.1">
    <property type="nucleotide sequence ID" value="NZ_JBIGHZ010000003.1"/>
</dbReference>
<dbReference type="Gene3D" id="2.170.270.10">
    <property type="entry name" value="SET domain"/>
    <property type="match status" value="1"/>
</dbReference>
<evidence type="ECO:0000256" key="4">
    <source>
        <dbReference type="ARBA" id="ARBA00022679"/>
    </source>
</evidence>
<keyword evidence="9" id="KW-1185">Reference proteome</keyword>
<dbReference type="PANTHER" id="PTHR22884">
    <property type="entry name" value="SET DOMAIN PROTEINS"/>
    <property type="match status" value="1"/>
</dbReference>
<dbReference type="InterPro" id="IPR046341">
    <property type="entry name" value="SET_dom_sf"/>
</dbReference>
<feature type="region of interest" description="Disordered" evidence="6">
    <location>
        <begin position="1"/>
        <end position="28"/>
    </location>
</feature>
<evidence type="ECO:0000256" key="3">
    <source>
        <dbReference type="ARBA" id="ARBA00022603"/>
    </source>
</evidence>
<protein>
    <submittedName>
        <fullName evidence="8">SET domain-containing protein</fullName>
        <ecNumber evidence="8">2.1.1.-</ecNumber>
    </submittedName>
</protein>
<keyword evidence="4 8" id="KW-0808">Transferase</keyword>
<dbReference type="SMART" id="SM00317">
    <property type="entry name" value="SET"/>
    <property type="match status" value="1"/>
</dbReference>
<evidence type="ECO:0000256" key="1">
    <source>
        <dbReference type="ARBA" id="ARBA00004286"/>
    </source>
</evidence>
<proteinExistence type="predicted"/>
<dbReference type="EMBL" id="JBIGHZ010000003">
    <property type="protein sequence ID" value="MFG6448364.1"/>
    <property type="molecule type" value="Genomic_DNA"/>
</dbReference>
<name>A0ABW7FVL0_9BURK</name>
<keyword evidence="2" id="KW-0158">Chromosome</keyword>
<evidence type="ECO:0000256" key="6">
    <source>
        <dbReference type="SAM" id="MobiDB-lite"/>
    </source>
</evidence>
<dbReference type="Proteomes" id="UP001606099">
    <property type="component" value="Unassembled WGS sequence"/>
</dbReference>
<feature type="compositionally biased region" description="Low complexity" evidence="6">
    <location>
        <begin position="8"/>
        <end position="22"/>
    </location>
</feature>
<evidence type="ECO:0000259" key="7">
    <source>
        <dbReference type="PROSITE" id="PS50280"/>
    </source>
</evidence>
<dbReference type="GO" id="GO:0008168">
    <property type="term" value="F:methyltransferase activity"/>
    <property type="evidence" value="ECO:0007669"/>
    <property type="project" value="UniProtKB-KW"/>
</dbReference>